<feature type="domain" description="DUF218" evidence="1">
    <location>
        <begin position="31"/>
        <end position="151"/>
    </location>
</feature>
<dbReference type="PANTHER" id="PTHR30336:SF6">
    <property type="entry name" value="INTEGRAL MEMBRANE PROTEIN"/>
    <property type="match status" value="1"/>
</dbReference>
<accession>A0A0G1Q8V3</accession>
<dbReference type="GO" id="GO:0005886">
    <property type="term" value="C:plasma membrane"/>
    <property type="evidence" value="ECO:0007669"/>
    <property type="project" value="TreeGrafter"/>
</dbReference>
<dbReference type="AlphaFoldDB" id="A0A0G1Q8V3"/>
<comment type="caution">
    <text evidence="2">The sequence shown here is derived from an EMBL/GenBank/DDBJ whole genome shotgun (WGS) entry which is preliminary data.</text>
</comment>
<dbReference type="Pfam" id="PF02698">
    <property type="entry name" value="DUF218"/>
    <property type="match status" value="1"/>
</dbReference>
<evidence type="ECO:0000313" key="3">
    <source>
        <dbReference type="Proteomes" id="UP000034795"/>
    </source>
</evidence>
<protein>
    <recommendedName>
        <fullName evidence="1">DUF218 domain-containing protein</fullName>
    </recommendedName>
</protein>
<gene>
    <name evidence="2" type="ORF">UX57_C0004G0133</name>
</gene>
<dbReference type="Proteomes" id="UP000034795">
    <property type="component" value="Unassembled WGS sequence"/>
</dbReference>
<reference evidence="2 3" key="1">
    <citation type="journal article" date="2015" name="Nature">
        <title>rRNA introns, odd ribosomes, and small enigmatic genomes across a large radiation of phyla.</title>
        <authorList>
            <person name="Brown C.T."/>
            <person name="Hug L.A."/>
            <person name="Thomas B.C."/>
            <person name="Sharon I."/>
            <person name="Castelle C.J."/>
            <person name="Singh A."/>
            <person name="Wilkins M.J."/>
            <person name="Williams K.H."/>
            <person name="Banfield J.F."/>
        </authorList>
    </citation>
    <scope>NUCLEOTIDE SEQUENCE [LARGE SCALE GENOMIC DNA]</scope>
</reference>
<dbReference type="EMBL" id="LCMS01000004">
    <property type="protein sequence ID" value="KKU41429.1"/>
    <property type="molecule type" value="Genomic_DNA"/>
</dbReference>
<sequence>MLLILFFPCFVLFKTSRHIFTEVVSAPITTVAIVFGAGLNALGGPSDVLQDRLTVAADLYYQGKIQTILVSGDNRVEGYNEPQVMFETLTEDFYIPIEDVKIDYAGRRTYDTCARAKSIWGVDHALLVTQAYHLPRALWTCTTLGIESQGVSATLQPYLKDLWFRVRELGALYQMAFDLYFSSPSFIGGDPIIDLDL</sequence>
<organism evidence="2 3">
    <name type="scientific">Candidatus Uhrbacteria bacterium GW2011_GWE2_46_68</name>
    <dbReference type="NCBI Taxonomy" id="1618994"/>
    <lineage>
        <taxon>Bacteria</taxon>
        <taxon>Candidatus Uhriibacteriota</taxon>
    </lineage>
</organism>
<dbReference type="CDD" id="cd06259">
    <property type="entry name" value="YdcF-like"/>
    <property type="match status" value="1"/>
</dbReference>
<evidence type="ECO:0000313" key="2">
    <source>
        <dbReference type="EMBL" id="KKU41429.1"/>
    </source>
</evidence>
<dbReference type="PANTHER" id="PTHR30336">
    <property type="entry name" value="INNER MEMBRANE PROTEIN, PROBABLE PERMEASE"/>
    <property type="match status" value="1"/>
</dbReference>
<proteinExistence type="predicted"/>
<evidence type="ECO:0000259" key="1">
    <source>
        <dbReference type="Pfam" id="PF02698"/>
    </source>
</evidence>
<dbReference type="InterPro" id="IPR051599">
    <property type="entry name" value="Cell_Envelope_Assoc"/>
</dbReference>
<name>A0A0G1Q8V3_9BACT</name>
<dbReference type="InterPro" id="IPR003848">
    <property type="entry name" value="DUF218"/>
</dbReference>
<dbReference type="STRING" id="1618994.UX57_C0004G0133"/>